<dbReference type="GO" id="GO:0030170">
    <property type="term" value="F:pyridoxal phosphate binding"/>
    <property type="evidence" value="ECO:0007669"/>
    <property type="project" value="InterPro"/>
</dbReference>
<dbReference type="RefSeq" id="WP_078745466.1">
    <property type="nucleotide sequence ID" value="NZ_FUXG01000011.1"/>
</dbReference>
<dbReference type="InterPro" id="IPR004839">
    <property type="entry name" value="Aminotransferase_I/II_large"/>
</dbReference>
<keyword evidence="3" id="KW-0663">Pyridoxal phosphate</keyword>
<dbReference type="Proteomes" id="UP000191418">
    <property type="component" value="Unassembled WGS sequence"/>
</dbReference>
<dbReference type="EMBL" id="MTSM01000003">
    <property type="protein sequence ID" value="OPX56497.1"/>
    <property type="molecule type" value="Genomic_DNA"/>
</dbReference>
<evidence type="ECO:0000256" key="5">
    <source>
        <dbReference type="ARBA" id="ARBA00037974"/>
    </source>
</evidence>
<evidence type="ECO:0000256" key="3">
    <source>
        <dbReference type="ARBA" id="ARBA00022898"/>
    </source>
</evidence>
<protein>
    <recommendedName>
        <fullName evidence="2">cysteine-S-conjugate beta-lyase</fullName>
        <ecNumber evidence="2">4.4.1.13</ecNumber>
    </recommendedName>
</protein>
<dbReference type="SUPFAM" id="SSF53383">
    <property type="entry name" value="PLP-dependent transferases"/>
    <property type="match status" value="1"/>
</dbReference>
<evidence type="ECO:0000313" key="8">
    <source>
        <dbReference type="Proteomes" id="UP000191418"/>
    </source>
</evidence>
<dbReference type="InterPro" id="IPR015421">
    <property type="entry name" value="PyrdxlP-dep_Trfase_major"/>
</dbReference>
<dbReference type="NCBIfam" id="TIGR04350">
    <property type="entry name" value="C_S_lyase_PatB"/>
    <property type="match status" value="1"/>
</dbReference>
<dbReference type="PANTHER" id="PTHR43525">
    <property type="entry name" value="PROTEIN MALY"/>
    <property type="match status" value="1"/>
</dbReference>
<sequence>MSNPFDFDQILNRQHSDSIKWQKYANQDVIPMWVADMDFASPPSVVTALQKRVAEQVYGYGHESTDVAEAFCDWYSRRYHWQIEPEWIVWLPGLVCGLHAVAKAFGSPDSALMTHTPVYPPFLKLAERNQQLLQAVPMLKPDQTGSGWQLDFDAMAQQITPQTKLFMLCHPHNPTGRAFTREELEQLSDFCLEHKLLLCSDEIHCDLVLSEQAHIPMASLNEQIADRCISLLAPSKTFNIAGLACSAAVISNPILRKQFKRSIQGFMPEVNILGFVAAEAAYREGEPWLDALREYLKENLTILTNWAKSKQQVKFTAPEATYLGWLDLRAYEIERPAQWLLQETGVALSEGSDFGCPGFARLNFGCPKAQLLAALTRLDQVLS</sequence>
<gene>
    <name evidence="7" type="ORF">BTE48_03465</name>
</gene>
<dbReference type="InterPro" id="IPR051798">
    <property type="entry name" value="Class-II_PLP-Dep_Aminotrans"/>
</dbReference>
<dbReference type="GO" id="GO:0047804">
    <property type="term" value="F:cysteine-S-conjugate beta-lyase activity"/>
    <property type="evidence" value="ECO:0007669"/>
    <property type="project" value="UniProtKB-EC"/>
</dbReference>
<comment type="similarity">
    <text evidence="5">Belongs to the class-II pyridoxal-phosphate-dependent aminotransferase family. MalY/PatB cystathionine beta-lyase subfamily.</text>
</comment>
<dbReference type="Pfam" id="PF00155">
    <property type="entry name" value="Aminotran_1_2"/>
    <property type="match status" value="1"/>
</dbReference>
<dbReference type="STRING" id="64969.SAMN02745127_01868"/>
<evidence type="ECO:0000259" key="6">
    <source>
        <dbReference type="Pfam" id="PF00155"/>
    </source>
</evidence>
<keyword evidence="4" id="KW-0456">Lyase</keyword>
<evidence type="ECO:0000256" key="2">
    <source>
        <dbReference type="ARBA" id="ARBA00012224"/>
    </source>
</evidence>
<dbReference type="PANTHER" id="PTHR43525:SF1">
    <property type="entry name" value="PROTEIN MALY"/>
    <property type="match status" value="1"/>
</dbReference>
<dbReference type="AlphaFoldDB" id="A0A1T4QDX5"/>
<accession>A0A1T4QDX5</accession>
<keyword evidence="8" id="KW-1185">Reference proteome</keyword>
<organism evidence="7 8">
    <name type="scientific">Oceanospirillum multiglobuliferum</name>
    <dbReference type="NCBI Taxonomy" id="64969"/>
    <lineage>
        <taxon>Bacteria</taxon>
        <taxon>Pseudomonadati</taxon>
        <taxon>Pseudomonadota</taxon>
        <taxon>Gammaproteobacteria</taxon>
        <taxon>Oceanospirillales</taxon>
        <taxon>Oceanospirillaceae</taxon>
        <taxon>Oceanospirillum</taxon>
    </lineage>
</organism>
<reference evidence="7 8" key="1">
    <citation type="submission" date="2017-01" db="EMBL/GenBank/DDBJ databases">
        <title>Genome Sequencing of a Marine Spirillum, Oceanospirillum multiglobuliferum ATCC 33336, from Japan.</title>
        <authorList>
            <person name="Carney J.G."/>
            <person name="Trachtenberg A.M."/>
            <person name="Rheaume B.A."/>
            <person name="Linnane J.D."/>
            <person name="Pitts N.L."/>
            <person name="Mykles D.L."/>
            <person name="Maclea K.S."/>
        </authorList>
    </citation>
    <scope>NUCLEOTIDE SEQUENCE [LARGE SCALE GENOMIC DNA]</scope>
    <source>
        <strain evidence="7 8">ATCC 33336</strain>
    </source>
</reference>
<comment type="cofactor">
    <cofactor evidence="1">
        <name>pyridoxal 5'-phosphate</name>
        <dbReference type="ChEBI" id="CHEBI:597326"/>
    </cofactor>
</comment>
<proteinExistence type="inferred from homology"/>
<dbReference type="Gene3D" id="3.40.640.10">
    <property type="entry name" value="Type I PLP-dependent aspartate aminotransferase-like (Major domain)"/>
    <property type="match status" value="1"/>
</dbReference>
<name>A0A1T4QDX5_9GAMM</name>
<dbReference type="Gene3D" id="3.90.1150.10">
    <property type="entry name" value="Aspartate Aminotransferase, domain 1"/>
    <property type="match status" value="1"/>
</dbReference>
<dbReference type="EC" id="4.4.1.13" evidence="2"/>
<dbReference type="InterPro" id="IPR027619">
    <property type="entry name" value="C-S_lyase_PatB-like"/>
</dbReference>
<evidence type="ECO:0000256" key="1">
    <source>
        <dbReference type="ARBA" id="ARBA00001933"/>
    </source>
</evidence>
<comment type="caution">
    <text evidence="7">The sequence shown here is derived from an EMBL/GenBank/DDBJ whole genome shotgun (WGS) entry which is preliminary data.</text>
</comment>
<feature type="domain" description="Aminotransferase class I/classII large" evidence="6">
    <location>
        <begin position="29"/>
        <end position="378"/>
    </location>
</feature>
<dbReference type="OrthoDB" id="3224382at2"/>
<dbReference type="CDD" id="cd00609">
    <property type="entry name" value="AAT_like"/>
    <property type="match status" value="1"/>
</dbReference>
<evidence type="ECO:0000256" key="4">
    <source>
        <dbReference type="ARBA" id="ARBA00023239"/>
    </source>
</evidence>
<dbReference type="InterPro" id="IPR015422">
    <property type="entry name" value="PyrdxlP-dep_Trfase_small"/>
</dbReference>
<dbReference type="InterPro" id="IPR015424">
    <property type="entry name" value="PyrdxlP-dep_Trfase"/>
</dbReference>
<evidence type="ECO:0000313" key="7">
    <source>
        <dbReference type="EMBL" id="OPX56497.1"/>
    </source>
</evidence>